<dbReference type="PANTHER" id="PTHR14106:SF0">
    <property type="entry name" value="TRIADIN"/>
    <property type="match status" value="1"/>
</dbReference>
<reference evidence="12" key="1">
    <citation type="journal article" date="2023" name="Science">
        <title>Genome structures resolve the early diversification of teleost fishes.</title>
        <authorList>
            <person name="Parey E."/>
            <person name="Louis A."/>
            <person name="Montfort J."/>
            <person name="Bouchez O."/>
            <person name="Roques C."/>
            <person name="Iampietro C."/>
            <person name="Lluch J."/>
            <person name="Castinel A."/>
            <person name="Donnadieu C."/>
            <person name="Desvignes T."/>
            <person name="Floi Bucao C."/>
            <person name="Jouanno E."/>
            <person name="Wen M."/>
            <person name="Mejri S."/>
            <person name="Dirks R."/>
            <person name="Jansen H."/>
            <person name="Henkel C."/>
            <person name="Chen W.J."/>
            <person name="Zahm M."/>
            <person name="Cabau C."/>
            <person name="Klopp C."/>
            <person name="Thompson A.W."/>
            <person name="Robinson-Rechavi M."/>
            <person name="Braasch I."/>
            <person name="Lecointre G."/>
            <person name="Bobe J."/>
            <person name="Postlethwait J.H."/>
            <person name="Berthelot C."/>
            <person name="Roest Crollius H."/>
            <person name="Guiguen Y."/>
        </authorList>
    </citation>
    <scope>NUCLEOTIDE SEQUENCE</scope>
    <source>
        <strain evidence="12">NC1722</strain>
    </source>
</reference>
<evidence type="ECO:0000256" key="8">
    <source>
        <dbReference type="ARBA" id="ARBA00023180"/>
    </source>
</evidence>
<dbReference type="Pfam" id="PF05279">
    <property type="entry name" value="Asp-B-Hydro_N"/>
    <property type="match status" value="1"/>
</dbReference>
<keyword evidence="6 10" id="KW-0472">Membrane</keyword>
<dbReference type="InterPro" id="IPR010798">
    <property type="entry name" value="Triadin"/>
</dbReference>
<dbReference type="GO" id="GO:0005102">
    <property type="term" value="F:signaling receptor binding"/>
    <property type="evidence" value="ECO:0007669"/>
    <property type="project" value="InterPro"/>
</dbReference>
<name>A0AAD7S5D4_9TELE</name>
<comment type="caution">
    <text evidence="12">The sequence shown here is derived from an EMBL/GenBank/DDBJ whole genome shotgun (WGS) entry which is preliminary data.</text>
</comment>
<evidence type="ECO:0000256" key="9">
    <source>
        <dbReference type="ARBA" id="ARBA00046074"/>
    </source>
</evidence>
<comment type="subcellular location">
    <subcellularLocation>
        <location evidence="1">Sarcoplasmic reticulum membrane</location>
        <topology evidence="1">Single-pass type II membrane protein</topology>
    </subcellularLocation>
</comment>
<gene>
    <name evidence="12" type="ORF">AAFF_G00021230</name>
</gene>
<evidence type="ECO:0000256" key="4">
    <source>
        <dbReference type="ARBA" id="ARBA00022692"/>
    </source>
</evidence>
<feature type="transmembrane region" description="Helical" evidence="10">
    <location>
        <begin position="52"/>
        <end position="74"/>
    </location>
</feature>
<sequence>MVDQHQTTFSKVRSSTTTTVIDSKNGDVGHQSIRLSKKTVTDDLYTTFSSPMAWLLVLALIVTWSAVAVIMFDLMDYKGLTGPRPAGVSNAIKEAERPRGGIQDIGSDPMKVVNDAVEESSDWMNTFMAFVSDLLTPEDDDDDEAVHKEDF</sequence>
<keyword evidence="5 10" id="KW-1133">Transmembrane helix</keyword>
<feature type="domain" description="Aspartyl beta-hydroxylase/Triadin" evidence="11">
    <location>
        <begin position="49"/>
        <end position="82"/>
    </location>
</feature>
<evidence type="ECO:0000256" key="6">
    <source>
        <dbReference type="ARBA" id="ARBA00023136"/>
    </source>
</evidence>
<proteinExistence type="predicted"/>
<dbReference type="InterPro" id="IPR007943">
    <property type="entry name" value="Asp-B-hydro/Triadin_dom"/>
</dbReference>
<evidence type="ECO:0000256" key="7">
    <source>
        <dbReference type="ARBA" id="ARBA00023157"/>
    </source>
</evidence>
<dbReference type="EMBL" id="JAINUG010000108">
    <property type="protein sequence ID" value="KAJ8396256.1"/>
    <property type="molecule type" value="Genomic_DNA"/>
</dbReference>
<protein>
    <recommendedName>
        <fullName evidence="2">Triadin</fullName>
    </recommendedName>
</protein>
<keyword evidence="4 10" id="KW-0812">Transmembrane</keyword>
<keyword evidence="13" id="KW-1185">Reference proteome</keyword>
<evidence type="ECO:0000259" key="11">
    <source>
        <dbReference type="Pfam" id="PF05279"/>
    </source>
</evidence>
<dbReference type="GO" id="GO:0033017">
    <property type="term" value="C:sarcoplasmic reticulum membrane"/>
    <property type="evidence" value="ECO:0007669"/>
    <property type="project" value="UniProtKB-SubCell"/>
</dbReference>
<keyword evidence="8" id="KW-0325">Glycoprotein</keyword>
<evidence type="ECO:0000256" key="5">
    <source>
        <dbReference type="ARBA" id="ARBA00022989"/>
    </source>
</evidence>
<evidence type="ECO:0000256" key="10">
    <source>
        <dbReference type="SAM" id="Phobius"/>
    </source>
</evidence>
<dbReference type="GO" id="GO:0051282">
    <property type="term" value="P:regulation of sequestering of calcium ion"/>
    <property type="evidence" value="ECO:0007669"/>
    <property type="project" value="UniProtKB-ARBA"/>
</dbReference>
<evidence type="ECO:0000256" key="3">
    <source>
        <dbReference type="ARBA" id="ARBA00022553"/>
    </source>
</evidence>
<dbReference type="Proteomes" id="UP001221898">
    <property type="component" value="Unassembled WGS sequence"/>
</dbReference>
<keyword evidence="3" id="KW-0597">Phosphoprotein</keyword>
<evidence type="ECO:0000313" key="12">
    <source>
        <dbReference type="EMBL" id="KAJ8396256.1"/>
    </source>
</evidence>
<evidence type="ECO:0000256" key="1">
    <source>
        <dbReference type="ARBA" id="ARBA00004157"/>
    </source>
</evidence>
<dbReference type="AlphaFoldDB" id="A0AAD7S5D4"/>
<evidence type="ECO:0000256" key="2">
    <source>
        <dbReference type="ARBA" id="ARBA00016711"/>
    </source>
</evidence>
<accession>A0AAD7S5D4</accession>
<keyword evidence="7" id="KW-1015">Disulfide bond</keyword>
<evidence type="ECO:0000313" key="13">
    <source>
        <dbReference type="Proteomes" id="UP001221898"/>
    </source>
</evidence>
<dbReference type="PANTHER" id="PTHR14106">
    <property type="entry name" value="TRIADIN"/>
    <property type="match status" value="1"/>
</dbReference>
<organism evidence="12 13">
    <name type="scientific">Aldrovandia affinis</name>
    <dbReference type="NCBI Taxonomy" id="143900"/>
    <lineage>
        <taxon>Eukaryota</taxon>
        <taxon>Metazoa</taxon>
        <taxon>Chordata</taxon>
        <taxon>Craniata</taxon>
        <taxon>Vertebrata</taxon>
        <taxon>Euteleostomi</taxon>
        <taxon>Actinopterygii</taxon>
        <taxon>Neopterygii</taxon>
        <taxon>Teleostei</taxon>
        <taxon>Notacanthiformes</taxon>
        <taxon>Halosauridae</taxon>
        <taxon>Aldrovandia</taxon>
    </lineage>
</organism>
<comment type="function">
    <text evidence="9">Contributes to the regulation of lumenal Ca2+ release via the sarcoplasmic reticulum calcium release channels RYR1 and RYR2, a key step in triggering skeletal and heart muscle contraction. Required for normal organization of the triad junction, where T-tubules and the sarcoplasmic reticulum terminal cisternae are in close contact. Required for normal skeletal muscle strength. Plays a role in excitation-contraction coupling in the heart and in regulating the rate of heart beats.</text>
</comment>